<comment type="pathway">
    <text evidence="2 6">Glycan biosynthesis; trehalose biosynthesis.</text>
</comment>
<comment type="caution">
    <text evidence="8">The sequence shown here is derived from an EMBL/GenBank/DDBJ whole genome shotgun (WGS) entry which is preliminary data.</text>
</comment>
<dbReference type="InterPro" id="IPR044651">
    <property type="entry name" value="OTSB-like"/>
</dbReference>
<dbReference type="RefSeq" id="WP_199692395.1">
    <property type="nucleotide sequence ID" value="NZ_RCDB01000002.1"/>
</dbReference>
<dbReference type="EMBL" id="RCDB01000002">
    <property type="protein sequence ID" value="RLK49420.1"/>
    <property type="molecule type" value="Genomic_DNA"/>
</dbReference>
<dbReference type="Gene3D" id="3.40.50.1000">
    <property type="entry name" value="HAD superfamily/HAD-like"/>
    <property type="match status" value="1"/>
</dbReference>
<comment type="similarity">
    <text evidence="3 6">Belongs to the trehalose phosphatase family.</text>
</comment>
<gene>
    <name evidence="8" type="ORF">C7474_1568</name>
</gene>
<feature type="region of interest" description="Disordered" evidence="7">
    <location>
        <begin position="90"/>
        <end position="114"/>
    </location>
</feature>
<dbReference type="InterPro" id="IPR036412">
    <property type="entry name" value="HAD-like_sf"/>
</dbReference>
<dbReference type="PANTHER" id="PTHR43768">
    <property type="entry name" value="TREHALOSE 6-PHOSPHATE PHOSPHATASE"/>
    <property type="match status" value="1"/>
</dbReference>
<dbReference type="Pfam" id="PF02358">
    <property type="entry name" value="Trehalose_PPase"/>
    <property type="match status" value="1"/>
</dbReference>
<dbReference type="InterPro" id="IPR023214">
    <property type="entry name" value="HAD_sf"/>
</dbReference>
<comment type="cofactor">
    <cofactor evidence="6">
        <name>Mg(2+)</name>
        <dbReference type="ChEBI" id="CHEBI:18420"/>
    </cofactor>
</comment>
<dbReference type="UniPathway" id="UPA00299"/>
<dbReference type="NCBIfam" id="TIGR01484">
    <property type="entry name" value="HAD-SF-IIB"/>
    <property type="match status" value="1"/>
</dbReference>
<comment type="function">
    <text evidence="5 6">Removes the phosphate from trehalose 6-phosphate to produce free trehalose.</text>
</comment>
<evidence type="ECO:0000256" key="2">
    <source>
        <dbReference type="ARBA" id="ARBA00005199"/>
    </source>
</evidence>
<evidence type="ECO:0000256" key="3">
    <source>
        <dbReference type="ARBA" id="ARBA00008770"/>
    </source>
</evidence>
<dbReference type="GO" id="GO:0046872">
    <property type="term" value="F:metal ion binding"/>
    <property type="evidence" value="ECO:0007669"/>
    <property type="project" value="UniProtKB-KW"/>
</dbReference>
<proteinExistence type="inferred from homology"/>
<keyword evidence="4 6" id="KW-0378">Hydrolase</keyword>
<evidence type="ECO:0000313" key="9">
    <source>
        <dbReference type="Proteomes" id="UP000273158"/>
    </source>
</evidence>
<dbReference type="InterPro" id="IPR006379">
    <property type="entry name" value="HAD-SF_hydro_IIB"/>
</dbReference>
<feature type="compositionally biased region" description="Acidic residues" evidence="7">
    <location>
        <begin position="95"/>
        <end position="114"/>
    </location>
</feature>
<evidence type="ECO:0000313" key="8">
    <source>
        <dbReference type="EMBL" id="RLK49420.1"/>
    </source>
</evidence>
<sequence length="268" mass="27843">MSLDPKIARVAATPRLLVALDFDGTLAPLVDEPMSARMTPEARAAVAALQAAPETTVAFVSGRSVADLRVISEFDPAAGIRLAGSHGAEFYPAESDTDAPDPDADADAPDADETDAAERLTALAAAAREAIAGREGVWLETKPYGFAVHTRLAAPADAEHAHAAVARLVAERAPGWRSRRGHDLTEYSARAAGKDDAVAHLRAVTGATAVVFAGDDVTDEDALRSLGHGDLGIRVGAGETAAAMRVDDIQELASVLMALAHERATGRE</sequence>
<dbReference type="Proteomes" id="UP000273158">
    <property type="component" value="Unassembled WGS sequence"/>
</dbReference>
<evidence type="ECO:0000256" key="7">
    <source>
        <dbReference type="SAM" id="MobiDB-lite"/>
    </source>
</evidence>
<evidence type="ECO:0000256" key="6">
    <source>
        <dbReference type="RuleBase" id="RU361117"/>
    </source>
</evidence>
<accession>A0A498C949</accession>
<evidence type="ECO:0000256" key="5">
    <source>
        <dbReference type="ARBA" id="ARBA00024179"/>
    </source>
</evidence>
<dbReference type="Gene3D" id="3.30.70.1020">
    <property type="entry name" value="Trehalose-6-phosphate phosphatase related protein, domain 2"/>
    <property type="match status" value="1"/>
</dbReference>
<keyword evidence="6" id="KW-0460">Magnesium</keyword>
<keyword evidence="6" id="KW-0479">Metal-binding</keyword>
<evidence type="ECO:0000256" key="1">
    <source>
        <dbReference type="ARBA" id="ARBA00000500"/>
    </source>
</evidence>
<reference evidence="8 9" key="1">
    <citation type="journal article" date="2015" name="Stand. Genomic Sci.">
        <title>Genomic Encyclopedia of Bacterial and Archaeal Type Strains, Phase III: the genomes of soil and plant-associated and newly described type strains.</title>
        <authorList>
            <person name="Whitman W.B."/>
            <person name="Woyke T."/>
            <person name="Klenk H.P."/>
            <person name="Zhou Y."/>
            <person name="Lilburn T.G."/>
            <person name="Beck B.J."/>
            <person name="De Vos P."/>
            <person name="Vandamme P."/>
            <person name="Eisen J.A."/>
            <person name="Garrity G."/>
            <person name="Hugenholtz P."/>
            <person name="Kyrpides N.C."/>
        </authorList>
    </citation>
    <scope>NUCLEOTIDE SEQUENCE [LARGE SCALE GENOMIC DNA]</scope>
    <source>
        <strain evidence="8 9">S2T63</strain>
    </source>
</reference>
<dbReference type="NCBIfam" id="TIGR00685">
    <property type="entry name" value="T6PP"/>
    <property type="match status" value="1"/>
</dbReference>
<dbReference type="PANTHER" id="PTHR43768:SF3">
    <property type="entry name" value="TREHALOSE 6-PHOSPHATE PHOSPHATASE"/>
    <property type="match status" value="1"/>
</dbReference>
<dbReference type="GO" id="GO:0004805">
    <property type="term" value="F:trehalose-phosphatase activity"/>
    <property type="evidence" value="ECO:0007669"/>
    <property type="project" value="UniProtKB-EC"/>
</dbReference>
<dbReference type="AlphaFoldDB" id="A0A498C949"/>
<evidence type="ECO:0000256" key="4">
    <source>
        <dbReference type="ARBA" id="ARBA00022801"/>
    </source>
</evidence>
<dbReference type="GO" id="GO:0005992">
    <property type="term" value="P:trehalose biosynthetic process"/>
    <property type="evidence" value="ECO:0007669"/>
    <property type="project" value="UniProtKB-UniPathway"/>
</dbReference>
<protein>
    <recommendedName>
        <fullName evidence="6">Trehalose 6-phosphate phosphatase</fullName>
        <ecNumber evidence="6">3.1.3.12</ecNumber>
    </recommendedName>
</protein>
<dbReference type="SUPFAM" id="SSF56784">
    <property type="entry name" value="HAD-like"/>
    <property type="match status" value="1"/>
</dbReference>
<name>A0A498C949_9MICO</name>
<comment type="catalytic activity">
    <reaction evidence="1 6">
        <text>alpha,alpha-trehalose 6-phosphate + H2O = alpha,alpha-trehalose + phosphate</text>
        <dbReference type="Rhea" id="RHEA:23420"/>
        <dbReference type="ChEBI" id="CHEBI:15377"/>
        <dbReference type="ChEBI" id="CHEBI:16551"/>
        <dbReference type="ChEBI" id="CHEBI:43474"/>
        <dbReference type="ChEBI" id="CHEBI:58429"/>
        <dbReference type="EC" id="3.1.3.12"/>
    </reaction>
</comment>
<dbReference type="InterPro" id="IPR003337">
    <property type="entry name" value="Trehalose_PPase"/>
</dbReference>
<dbReference type="EC" id="3.1.3.12" evidence="6"/>
<organism evidence="8 9">
    <name type="scientific">Microbacterium telephonicum</name>
    <dbReference type="NCBI Taxonomy" id="1714841"/>
    <lineage>
        <taxon>Bacteria</taxon>
        <taxon>Bacillati</taxon>
        <taxon>Actinomycetota</taxon>
        <taxon>Actinomycetes</taxon>
        <taxon>Micrococcales</taxon>
        <taxon>Microbacteriaceae</taxon>
        <taxon>Microbacterium</taxon>
    </lineage>
</organism>
<keyword evidence="9" id="KW-1185">Reference proteome</keyword>